<proteinExistence type="predicted"/>
<feature type="compositionally biased region" description="Basic and acidic residues" evidence="1">
    <location>
        <begin position="76"/>
        <end position="92"/>
    </location>
</feature>
<evidence type="ECO:0000313" key="3">
    <source>
        <dbReference type="EMBL" id="ACS81315.1"/>
    </source>
</evidence>
<dbReference type="AlphaFoldDB" id="C6C2B4"/>
<feature type="chain" id="PRO_5002960037" evidence="2">
    <location>
        <begin position="24"/>
        <end position="101"/>
    </location>
</feature>
<organism evidence="3 4">
    <name type="scientific">Maridesulfovibrio salexigens (strain ATCC 14822 / DSM 2638 / NCIMB 8403 / VKM B-1763)</name>
    <name type="common">Desulfovibrio salexigens</name>
    <dbReference type="NCBI Taxonomy" id="526222"/>
    <lineage>
        <taxon>Bacteria</taxon>
        <taxon>Pseudomonadati</taxon>
        <taxon>Thermodesulfobacteriota</taxon>
        <taxon>Desulfovibrionia</taxon>
        <taxon>Desulfovibrionales</taxon>
        <taxon>Desulfovibrionaceae</taxon>
        <taxon>Maridesulfovibrio</taxon>
    </lineage>
</organism>
<name>C6C2B4_MARSD</name>
<evidence type="ECO:0000256" key="1">
    <source>
        <dbReference type="SAM" id="MobiDB-lite"/>
    </source>
</evidence>
<feature type="signal peptide" evidence="2">
    <location>
        <begin position="1"/>
        <end position="23"/>
    </location>
</feature>
<dbReference type="RefSeq" id="WP_015853131.1">
    <property type="nucleotide sequence ID" value="NC_012881.1"/>
</dbReference>
<accession>C6C2B4</accession>
<keyword evidence="2" id="KW-0732">Signal</keyword>
<reference evidence="3 4" key="1">
    <citation type="submission" date="2009-06" db="EMBL/GenBank/DDBJ databases">
        <title>Complete sequence of Desulfovibrio salexigens DSM 2638.</title>
        <authorList>
            <consortium name="US DOE Joint Genome Institute"/>
            <person name="Lucas S."/>
            <person name="Copeland A."/>
            <person name="Lapidus A."/>
            <person name="Glavina del Rio T."/>
            <person name="Tice H."/>
            <person name="Bruce D."/>
            <person name="Goodwin L."/>
            <person name="Pitluck S."/>
            <person name="Munk A.C."/>
            <person name="Brettin T."/>
            <person name="Detter J.C."/>
            <person name="Han C."/>
            <person name="Tapia R."/>
            <person name="Larimer F."/>
            <person name="Land M."/>
            <person name="Hauser L."/>
            <person name="Kyrpides N."/>
            <person name="Anderson I."/>
            <person name="Wall J.D."/>
            <person name="Arkin A.P."/>
            <person name="Dehal P."/>
            <person name="Chivian D."/>
            <person name="Giles B."/>
            <person name="Hazen T.C."/>
        </authorList>
    </citation>
    <scope>NUCLEOTIDE SEQUENCE [LARGE SCALE GENOMIC DNA]</scope>
    <source>
        <strain evidence="4">ATCC 14822 / DSM 2638 / NCIMB 8403 / VKM B-1763</strain>
    </source>
</reference>
<dbReference type="EMBL" id="CP001649">
    <property type="protein sequence ID" value="ACS81315.1"/>
    <property type="molecule type" value="Genomic_DNA"/>
</dbReference>
<dbReference type="Proteomes" id="UP000002601">
    <property type="component" value="Chromosome"/>
</dbReference>
<evidence type="ECO:0000256" key="2">
    <source>
        <dbReference type="SAM" id="SignalP"/>
    </source>
</evidence>
<dbReference type="KEGG" id="dsa:Desal_3264"/>
<feature type="region of interest" description="Disordered" evidence="1">
    <location>
        <begin position="76"/>
        <end position="101"/>
    </location>
</feature>
<sequence length="101" mass="11126">MYKIIITLLAVLILSATSIQAQAGEKKNDKDLTVKEECATENLDAKTRLDTLAKPYDDVEISNGISAGFISEREDTMIENRHRTPAKEKGREVGVGISLSF</sequence>
<gene>
    <name evidence="3" type="ordered locus">Desal_3264</name>
</gene>
<protein>
    <submittedName>
        <fullName evidence="3">Uncharacterized protein</fullName>
    </submittedName>
</protein>
<dbReference type="HOGENOM" id="CLU_2286898_0_0_7"/>
<evidence type="ECO:0000313" key="4">
    <source>
        <dbReference type="Proteomes" id="UP000002601"/>
    </source>
</evidence>
<dbReference type="OrthoDB" id="5461002at2"/>
<keyword evidence="4" id="KW-1185">Reference proteome</keyword>